<name>A0A0C3AQP9_SERVB</name>
<protein>
    <submittedName>
        <fullName evidence="1">Uncharacterized protein</fullName>
    </submittedName>
</protein>
<dbReference type="HOGENOM" id="CLU_2575335_0_0_1"/>
<reference evidence="2" key="2">
    <citation type="submission" date="2015-01" db="EMBL/GenBank/DDBJ databases">
        <title>Evolutionary Origins and Diversification of the Mycorrhizal Mutualists.</title>
        <authorList>
            <consortium name="DOE Joint Genome Institute"/>
            <consortium name="Mycorrhizal Genomics Consortium"/>
            <person name="Kohler A."/>
            <person name="Kuo A."/>
            <person name="Nagy L.G."/>
            <person name="Floudas D."/>
            <person name="Copeland A."/>
            <person name="Barry K.W."/>
            <person name="Cichocki N."/>
            <person name="Veneault-Fourrey C."/>
            <person name="LaButti K."/>
            <person name="Lindquist E.A."/>
            <person name="Lipzen A."/>
            <person name="Lundell T."/>
            <person name="Morin E."/>
            <person name="Murat C."/>
            <person name="Riley R."/>
            <person name="Ohm R."/>
            <person name="Sun H."/>
            <person name="Tunlid A."/>
            <person name="Henrissat B."/>
            <person name="Grigoriev I.V."/>
            <person name="Hibbett D.S."/>
            <person name="Martin F."/>
        </authorList>
    </citation>
    <scope>NUCLEOTIDE SEQUENCE [LARGE SCALE GENOMIC DNA]</scope>
    <source>
        <strain evidence="2">MAFF 305830</strain>
    </source>
</reference>
<dbReference type="EMBL" id="KN824378">
    <property type="protein sequence ID" value="KIM21576.1"/>
    <property type="molecule type" value="Genomic_DNA"/>
</dbReference>
<sequence>MREKKGESTLGVMRRAKTWALEEQRVWVLIPGLRWYIASLGTVGGRRWTWGIEKGLYGLMLPVTIMIPRKPPILSLTSPVS</sequence>
<dbReference type="Proteomes" id="UP000054097">
    <property type="component" value="Unassembled WGS sequence"/>
</dbReference>
<organism evidence="1 2">
    <name type="scientific">Serendipita vermifera MAFF 305830</name>
    <dbReference type="NCBI Taxonomy" id="933852"/>
    <lineage>
        <taxon>Eukaryota</taxon>
        <taxon>Fungi</taxon>
        <taxon>Dikarya</taxon>
        <taxon>Basidiomycota</taxon>
        <taxon>Agaricomycotina</taxon>
        <taxon>Agaricomycetes</taxon>
        <taxon>Sebacinales</taxon>
        <taxon>Serendipitaceae</taxon>
        <taxon>Serendipita</taxon>
    </lineage>
</organism>
<dbReference type="AlphaFoldDB" id="A0A0C3AQP9"/>
<gene>
    <name evidence="1" type="ORF">M408DRAFT_102130</name>
</gene>
<evidence type="ECO:0000313" key="1">
    <source>
        <dbReference type="EMBL" id="KIM21576.1"/>
    </source>
</evidence>
<evidence type="ECO:0000313" key="2">
    <source>
        <dbReference type="Proteomes" id="UP000054097"/>
    </source>
</evidence>
<keyword evidence="2" id="KW-1185">Reference proteome</keyword>
<reference evidence="1 2" key="1">
    <citation type="submission" date="2014-04" db="EMBL/GenBank/DDBJ databases">
        <authorList>
            <consortium name="DOE Joint Genome Institute"/>
            <person name="Kuo A."/>
            <person name="Zuccaro A."/>
            <person name="Kohler A."/>
            <person name="Nagy L.G."/>
            <person name="Floudas D."/>
            <person name="Copeland A."/>
            <person name="Barry K.W."/>
            <person name="Cichocki N."/>
            <person name="Veneault-Fourrey C."/>
            <person name="LaButti K."/>
            <person name="Lindquist E.A."/>
            <person name="Lipzen A."/>
            <person name="Lundell T."/>
            <person name="Morin E."/>
            <person name="Murat C."/>
            <person name="Sun H."/>
            <person name="Tunlid A."/>
            <person name="Henrissat B."/>
            <person name="Grigoriev I.V."/>
            <person name="Hibbett D.S."/>
            <person name="Martin F."/>
            <person name="Nordberg H.P."/>
            <person name="Cantor M.N."/>
            <person name="Hua S.X."/>
        </authorList>
    </citation>
    <scope>NUCLEOTIDE SEQUENCE [LARGE SCALE GENOMIC DNA]</scope>
    <source>
        <strain evidence="1 2">MAFF 305830</strain>
    </source>
</reference>
<accession>A0A0C3AQP9</accession>
<proteinExistence type="predicted"/>